<proteinExistence type="predicted"/>
<feature type="transmembrane region" description="Helical" evidence="6">
    <location>
        <begin position="62"/>
        <end position="83"/>
    </location>
</feature>
<dbReference type="InterPro" id="IPR001851">
    <property type="entry name" value="ABC_transp_permease"/>
</dbReference>
<evidence type="ECO:0000256" key="1">
    <source>
        <dbReference type="ARBA" id="ARBA00004651"/>
    </source>
</evidence>
<evidence type="ECO:0000256" key="5">
    <source>
        <dbReference type="ARBA" id="ARBA00023136"/>
    </source>
</evidence>
<sequence>MDVSALFNAMPGAIAQGLIWGIMAIGVYITFRILDIADLSVDGTMCTGAAVCIMLMQKGYHVAAAMAIATLAGMLVGLVTGLFHTTMGIPAILAGILTQLGLWGVNLKIMGKANQPINVDKYDLAVSLRYIKRVAFYKNSIFVVFLFMIVVIGILYWFFGTELGSSLRATGCNENMARAQGINTNFNKVLGLMISNGLVAFASACLGQYQGFADINMGKGAIVIGLASVIIGEAIFSRIFKNFALKLLSVGIGGVIYFIVLQIVIWLGVDTDLLKLFQALIVAVFLAVPYWKGKHFNKGKKLAATAEKKEA</sequence>
<keyword evidence="8" id="KW-1185">Reference proteome</keyword>
<feature type="transmembrane region" description="Helical" evidence="6">
    <location>
        <begin position="139"/>
        <end position="159"/>
    </location>
</feature>
<dbReference type="AlphaFoldDB" id="A0A7G9FM25"/>
<keyword evidence="5 6" id="KW-0472">Membrane</keyword>
<dbReference type="GO" id="GO:0005886">
    <property type="term" value="C:plasma membrane"/>
    <property type="evidence" value="ECO:0007669"/>
    <property type="project" value="UniProtKB-SubCell"/>
</dbReference>
<feature type="transmembrane region" description="Helical" evidence="6">
    <location>
        <begin position="273"/>
        <end position="291"/>
    </location>
</feature>
<keyword evidence="4 6" id="KW-1133">Transmembrane helix</keyword>
<evidence type="ECO:0000256" key="3">
    <source>
        <dbReference type="ARBA" id="ARBA00022692"/>
    </source>
</evidence>
<dbReference type="Proteomes" id="UP000515819">
    <property type="component" value="Chromosome"/>
</dbReference>
<dbReference type="RefSeq" id="WP_021984571.1">
    <property type="nucleotide sequence ID" value="NZ_CP060632.1"/>
</dbReference>
<dbReference type="PANTHER" id="PTHR32196:SF69">
    <property type="entry name" value="BRANCHED-CHAIN AMINO ACID TRANSPORT SYSTEM, PERMEASE PROTEIN"/>
    <property type="match status" value="1"/>
</dbReference>
<evidence type="ECO:0000256" key="2">
    <source>
        <dbReference type="ARBA" id="ARBA00022475"/>
    </source>
</evidence>
<evidence type="ECO:0000313" key="8">
    <source>
        <dbReference type="Proteomes" id="UP000515819"/>
    </source>
</evidence>
<keyword evidence="2" id="KW-1003">Cell membrane</keyword>
<feature type="transmembrane region" description="Helical" evidence="6">
    <location>
        <begin position="89"/>
        <end position="107"/>
    </location>
</feature>
<accession>A0A7G9FM25</accession>
<dbReference type="Pfam" id="PF02653">
    <property type="entry name" value="BPD_transp_2"/>
    <property type="match status" value="1"/>
</dbReference>
<dbReference type="KEGG" id="wcp:H9Q76_12995"/>
<feature type="transmembrane region" description="Helical" evidence="6">
    <location>
        <begin position="221"/>
        <end position="240"/>
    </location>
</feature>
<name>A0A7G9FM25_9FIRM</name>
<protein>
    <submittedName>
        <fullName evidence="7">ABC transporter permease</fullName>
    </submittedName>
</protein>
<reference evidence="7 8" key="1">
    <citation type="submission" date="2020-08" db="EMBL/GenBank/DDBJ databases">
        <authorList>
            <person name="Liu C."/>
            <person name="Sun Q."/>
        </authorList>
    </citation>
    <scope>NUCLEOTIDE SEQUENCE [LARGE SCALE GENOMIC DNA]</scope>
    <source>
        <strain evidence="7 8">NSJ-4</strain>
    </source>
</reference>
<keyword evidence="3 6" id="KW-0812">Transmembrane</keyword>
<feature type="transmembrane region" description="Helical" evidence="6">
    <location>
        <begin position="247"/>
        <end position="267"/>
    </location>
</feature>
<gene>
    <name evidence="7" type="ORF">H9Q76_12995</name>
</gene>
<dbReference type="PANTHER" id="PTHR32196">
    <property type="entry name" value="ABC TRANSPORTER PERMEASE PROTEIN YPHD-RELATED-RELATED"/>
    <property type="match status" value="1"/>
</dbReference>
<organism evidence="7 8">
    <name type="scientific">Wujia chipingensis</name>
    <dbReference type="NCBI Taxonomy" id="2763670"/>
    <lineage>
        <taxon>Bacteria</taxon>
        <taxon>Bacillati</taxon>
        <taxon>Bacillota</taxon>
        <taxon>Clostridia</taxon>
        <taxon>Lachnospirales</taxon>
        <taxon>Lachnospiraceae</taxon>
        <taxon>Wujia</taxon>
    </lineage>
</organism>
<feature type="transmembrane region" description="Helical" evidence="6">
    <location>
        <begin position="12"/>
        <end position="31"/>
    </location>
</feature>
<comment type="subcellular location">
    <subcellularLocation>
        <location evidence="1">Cell membrane</location>
        <topology evidence="1">Multi-pass membrane protein</topology>
    </subcellularLocation>
</comment>
<dbReference type="EMBL" id="CP060632">
    <property type="protein sequence ID" value="QNL99606.1"/>
    <property type="molecule type" value="Genomic_DNA"/>
</dbReference>
<evidence type="ECO:0000256" key="6">
    <source>
        <dbReference type="SAM" id="Phobius"/>
    </source>
</evidence>
<dbReference type="CDD" id="cd06574">
    <property type="entry name" value="TM_PBP1_branched-chain-AA_like"/>
    <property type="match status" value="1"/>
</dbReference>
<evidence type="ECO:0000256" key="4">
    <source>
        <dbReference type="ARBA" id="ARBA00022989"/>
    </source>
</evidence>
<evidence type="ECO:0000313" key="7">
    <source>
        <dbReference type="EMBL" id="QNL99606.1"/>
    </source>
</evidence>
<dbReference type="GO" id="GO:0022857">
    <property type="term" value="F:transmembrane transporter activity"/>
    <property type="evidence" value="ECO:0007669"/>
    <property type="project" value="InterPro"/>
</dbReference>